<name>A0A1Y2IJ47_TRAC3</name>
<organism evidence="1 2">
    <name type="scientific">Trametes coccinea (strain BRFM310)</name>
    <name type="common">Pycnoporus coccineus</name>
    <dbReference type="NCBI Taxonomy" id="1353009"/>
    <lineage>
        <taxon>Eukaryota</taxon>
        <taxon>Fungi</taxon>
        <taxon>Dikarya</taxon>
        <taxon>Basidiomycota</taxon>
        <taxon>Agaricomycotina</taxon>
        <taxon>Agaricomycetes</taxon>
        <taxon>Polyporales</taxon>
        <taxon>Polyporaceae</taxon>
        <taxon>Trametes</taxon>
    </lineage>
</organism>
<sequence>MVSAPSANAHRRCCLAGSIVAQALRVPGRSKRIVVATDLGAPGYLIGLEPRPLVGLRWTPLRKVMMERPCARVWPVADGSQNKANVNFERSDA</sequence>
<gene>
    <name evidence="1" type="ORF">PYCCODRAFT_552972</name>
</gene>
<dbReference type="Proteomes" id="UP000193067">
    <property type="component" value="Unassembled WGS sequence"/>
</dbReference>
<accession>A0A1Y2IJ47</accession>
<reference evidence="1 2" key="1">
    <citation type="journal article" date="2015" name="Biotechnol. Biofuels">
        <title>Enhanced degradation of softwood versus hardwood by the white-rot fungus Pycnoporus coccineus.</title>
        <authorList>
            <person name="Couturier M."/>
            <person name="Navarro D."/>
            <person name="Chevret D."/>
            <person name="Henrissat B."/>
            <person name="Piumi F."/>
            <person name="Ruiz-Duenas F.J."/>
            <person name="Martinez A.T."/>
            <person name="Grigoriev I.V."/>
            <person name="Riley R."/>
            <person name="Lipzen A."/>
            <person name="Berrin J.G."/>
            <person name="Master E.R."/>
            <person name="Rosso M.N."/>
        </authorList>
    </citation>
    <scope>NUCLEOTIDE SEQUENCE [LARGE SCALE GENOMIC DNA]</scope>
    <source>
        <strain evidence="1 2">BRFM310</strain>
    </source>
</reference>
<protein>
    <submittedName>
        <fullName evidence="1">Uncharacterized protein</fullName>
    </submittedName>
</protein>
<dbReference type="EMBL" id="KZ084113">
    <property type="protein sequence ID" value="OSD01196.1"/>
    <property type="molecule type" value="Genomic_DNA"/>
</dbReference>
<proteinExistence type="predicted"/>
<evidence type="ECO:0000313" key="1">
    <source>
        <dbReference type="EMBL" id="OSD01196.1"/>
    </source>
</evidence>
<evidence type="ECO:0000313" key="2">
    <source>
        <dbReference type="Proteomes" id="UP000193067"/>
    </source>
</evidence>
<keyword evidence="2" id="KW-1185">Reference proteome</keyword>
<dbReference type="AlphaFoldDB" id="A0A1Y2IJ47"/>